<keyword evidence="6" id="KW-0489">Methyltransferase</keyword>
<evidence type="ECO:0000256" key="4">
    <source>
        <dbReference type="ARBA" id="ARBA00023136"/>
    </source>
</evidence>
<evidence type="ECO:0000256" key="5">
    <source>
        <dbReference type="SAM" id="Phobius"/>
    </source>
</evidence>
<dbReference type="InterPro" id="IPR007318">
    <property type="entry name" value="Phopholipid_MeTrfase"/>
</dbReference>
<dbReference type="EMBL" id="JBHSBH010000003">
    <property type="protein sequence ID" value="MFC3994689.1"/>
    <property type="molecule type" value="Genomic_DNA"/>
</dbReference>
<accession>A0ABV8FF34</accession>
<reference evidence="7" key="1">
    <citation type="journal article" date="2019" name="Int. J. Syst. Evol. Microbiol.">
        <title>The Global Catalogue of Microorganisms (GCM) 10K type strain sequencing project: providing services to taxonomists for standard genome sequencing and annotation.</title>
        <authorList>
            <consortium name="The Broad Institute Genomics Platform"/>
            <consortium name="The Broad Institute Genome Sequencing Center for Infectious Disease"/>
            <person name="Wu L."/>
            <person name="Ma J."/>
        </authorList>
    </citation>
    <scope>NUCLEOTIDE SEQUENCE [LARGE SCALE GENOMIC DNA]</scope>
    <source>
        <strain evidence="7">TBRC 1826</strain>
    </source>
</reference>
<feature type="transmembrane region" description="Helical" evidence="5">
    <location>
        <begin position="123"/>
        <end position="143"/>
    </location>
</feature>
<dbReference type="EC" id="2.1.1.100" evidence="6"/>
<feature type="transmembrane region" description="Helical" evidence="5">
    <location>
        <begin position="177"/>
        <end position="198"/>
    </location>
</feature>
<keyword evidence="3 5" id="KW-1133">Transmembrane helix</keyword>
<comment type="caution">
    <text evidence="6">The sequence shown here is derived from an EMBL/GenBank/DDBJ whole genome shotgun (WGS) entry which is preliminary data.</text>
</comment>
<keyword evidence="6" id="KW-0808">Transferase</keyword>
<evidence type="ECO:0000256" key="2">
    <source>
        <dbReference type="ARBA" id="ARBA00022692"/>
    </source>
</evidence>
<dbReference type="GO" id="GO:0004671">
    <property type="term" value="F:protein C-terminal S-isoprenylcysteine carboxyl O-methyltransferase activity"/>
    <property type="evidence" value="ECO:0007669"/>
    <property type="project" value="UniProtKB-EC"/>
</dbReference>
<gene>
    <name evidence="6" type="ORF">ACFOVU_02105</name>
</gene>
<dbReference type="RefSeq" id="WP_378529541.1">
    <property type="nucleotide sequence ID" value="NZ_JBHSBH010000003.1"/>
</dbReference>
<evidence type="ECO:0000313" key="6">
    <source>
        <dbReference type="EMBL" id="MFC3994689.1"/>
    </source>
</evidence>
<dbReference type="Proteomes" id="UP001595847">
    <property type="component" value="Unassembled WGS sequence"/>
</dbReference>
<dbReference type="GO" id="GO:0032259">
    <property type="term" value="P:methylation"/>
    <property type="evidence" value="ECO:0007669"/>
    <property type="project" value="UniProtKB-KW"/>
</dbReference>
<protein>
    <submittedName>
        <fullName evidence="6">Methyltransferase family protein</fullName>
        <ecNumber evidence="6">2.1.1.100</ecNumber>
        <ecNumber evidence="6">2.1.1.334</ecNumber>
    </submittedName>
</protein>
<feature type="transmembrane region" description="Helical" evidence="5">
    <location>
        <begin position="98"/>
        <end position="116"/>
    </location>
</feature>
<organism evidence="6 7">
    <name type="scientific">Nocardiopsis sediminis</name>
    <dbReference type="NCBI Taxonomy" id="1778267"/>
    <lineage>
        <taxon>Bacteria</taxon>
        <taxon>Bacillati</taxon>
        <taxon>Actinomycetota</taxon>
        <taxon>Actinomycetes</taxon>
        <taxon>Streptosporangiales</taxon>
        <taxon>Nocardiopsidaceae</taxon>
        <taxon>Nocardiopsis</taxon>
    </lineage>
</organism>
<evidence type="ECO:0000256" key="3">
    <source>
        <dbReference type="ARBA" id="ARBA00022989"/>
    </source>
</evidence>
<name>A0ABV8FF34_9ACTN</name>
<feature type="transmembrane region" description="Helical" evidence="5">
    <location>
        <begin position="210"/>
        <end position="230"/>
    </location>
</feature>
<feature type="transmembrane region" description="Helical" evidence="5">
    <location>
        <begin position="149"/>
        <end position="170"/>
    </location>
</feature>
<keyword evidence="2 5" id="KW-0812">Transmembrane</keyword>
<comment type="subcellular location">
    <subcellularLocation>
        <location evidence="1">Endomembrane system</location>
        <topology evidence="1">Multi-pass membrane protein</topology>
    </subcellularLocation>
</comment>
<dbReference type="EC" id="2.1.1.334" evidence="6"/>
<feature type="transmembrane region" description="Helical" evidence="5">
    <location>
        <begin position="56"/>
        <end position="78"/>
    </location>
</feature>
<feature type="transmembrane region" description="Helical" evidence="5">
    <location>
        <begin position="28"/>
        <end position="49"/>
    </location>
</feature>
<proteinExistence type="predicted"/>
<keyword evidence="4 5" id="KW-0472">Membrane</keyword>
<sequence>MTAPGAVAMAAVVALTPGGVPDLWHDPALIRAVALFGPLLVVLPLVAAARPGAREIAAAVVATAWNAAVLVPFNLVALDAGWWTFHAEGAVARGGLPVDLWLGWSLLWGALPALLLRDLPAPLVVGVLTWLDLILMPLAAPVVRLHEGWMLGDAVGIVIGLVPAVVLARWTLRGERLGARVAVQAVLAGALLLALPLYLAGVRPAPLPPVLMGIGVQVAAVLLLPGAAAAREFAVAGRGTPLPLEPPVRVVDTGPYAYVRNPMQLCVVLGYLACALLAWDVRPLIGAAVAFACAAGPAAGHEDETLRRSFGPAWDRYRAGVRPWLPRPRPWPGRTPAVLYVARGCAVCSPLEGWLLRRRPTALTIAAAETHPRPLRRLTYACADGLDATGIAAFGRALEHLHLGWALLGWAIGLPGVARCLGLCADAFGAGPRAVRRPAPGA</sequence>
<dbReference type="Pfam" id="PF04191">
    <property type="entry name" value="PEMT"/>
    <property type="match status" value="1"/>
</dbReference>
<evidence type="ECO:0000313" key="7">
    <source>
        <dbReference type="Proteomes" id="UP001595847"/>
    </source>
</evidence>
<evidence type="ECO:0000256" key="1">
    <source>
        <dbReference type="ARBA" id="ARBA00004127"/>
    </source>
</evidence>
<dbReference type="Gene3D" id="1.20.120.1630">
    <property type="match status" value="1"/>
</dbReference>
<keyword evidence="7" id="KW-1185">Reference proteome</keyword>